<evidence type="ECO:0000256" key="4">
    <source>
        <dbReference type="ARBA" id="ARBA00022989"/>
    </source>
</evidence>
<keyword evidence="7 13" id="KW-0472">Membrane</keyword>
<evidence type="ECO:0000256" key="1">
    <source>
        <dbReference type="ARBA" id="ARBA00004141"/>
    </source>
</evidence>
<dbReference type="GO" id="GO:0015385">
    <property type="term" value="F:sodium:proton antiporter activity"/>
    <property type="evidence" value="ECO:0007669"/>
    <property type="project" value="InterPro"/>
</dbReference>
<feature type="transmembrane region" description="Helical" evidence="13">
    <location>
        <begin position="374"/>
        <end position="392"/>
    </location>
</feature>
<dbReference type="AlphaFoldDB" id="A0AAW1PL60"/>
<dbReference type="PRINTS" id="PR01084">
    <property type="entry name" value="NAHEXCHNGR"/>
</dbReference>
<evidence type="ECO:0000256" key="11">
    <source>
        <dbReference type="RuleBase" id="RU003722"/>
    </source>
</evidence>
<organism evidence="15 16">
    <name type="scientific">[Myrmecia] bisecta</name>
    <dbReference type="NCBI Taxonomy" id="41462"/>
    <lineage>
        <taxon>Eukaryota</taxon>
        <taxon>Viridiplantae</taxon>
        <taxon>Chlorophyta</taxon>
        <taxon>core chlorophytes</taxon>
        <taxon>Trebouxiophyceae</taxon>
        <taxon>Trebouxiales</taxon>
        <taxon>Trebouxiaceae</taxon>
        <taxon>Myrmecia</taxon>
    </lineage>
</organism>
<evidence type="ECO:0000256" key="7">
    <source>
        <dbReference type="ARBA" id="ARBA00023136"/>
    </source>
</evidence>
<comment type="similarity">
    <text evidence="11">Belongs to the monovalent cation:proton antiporter 1 (CPA1) transporter (TC 2.A.36) family.</text>
</comment>
<keyword evidence="5" id="KW-0915">Sodium</keyword>
<comment type="catalytic activity">
    <reaction evidence="10">
        <text>K(+)(in) + H(+)(out) = K(+)(out) + H(+)(in)</text>
        <dbReference type="Rhea" id="RHEA:29467"/>
        <dbReference type="ChEBI" id="CHEBI:15378"/>
        <dbReference type="ChEBI" id="CHEBI:29103"/>
    </reaction>
</comment>
<evidence type="ECO:0000256" key="9">
    <source>
        <dbReference type="ARBA" id="ARBA00047524"/>
    </source>
</evidence>
<accession>A0AAW1PL60</accession>
<feature type="transmembrane region" description="Helical" evidence="13">
    <location>
        <begin position="242"/>
        <end position="267"/>
    </location>
</feature>
<dbReference type="Proteomes" id="UP001489004">
    <property type="component" value="Unassembled WGS sequence"/>
</dbReference>
<comment type="subcellular location">
    <subcellularLocation>
        <location evidence="1">Membrane</location>
        <topology evidence="1">Multi-pass membrane protein</topology>
    </subcellularLocation>
</comment>
<sequence length="567" mass="61133">MTSAGYVSEELMLVWCLLIVTVVATFFIQRYQIHAVPPSAAAMALGIVCGGIVKLAGLSKTLTFSPAAFFYGLLPPIVFAAGFTLKKKEFFRNFGTITVYAVFGTLISTLIVGLLTYAMVAMGIVKRAHLGTAPLIECFLYGALISATDPVATLSVFADLEVPPILYNLVFGESVLNDAVAIVLFRTLEEFYNTPLTWATLPLIAWRFTIIGVGSTLVGIAVALLCAFILKRFELAPGSAQGSAGGLAFNATIYEISLVVMSAYLAYLVAEVLQLSGIVALFFTGIAHAHYSFYSVNQDAQITLKRFFEFAAFLSETFVFAYLGLQVATLGHKQVDLGLLLMGLPLVILARAAGIFPLSWFINKGRKLPLPYNLQTVMWAVGLRGAVAYGLAVNLPQIDAESNEGIPAIESATLVVVIVSTLLFGGLTGPLLQFFGLRGVDDQYVHTLGYQDQHPAVSATHAREAVLEIIASNPNKLHSRWKAVDKRWLKPLFGGRPKRDHDGLLHSEDLPLDGLDEENHADWDAQGPVEIQMQGPAGGGLLPDAAVHGSHYRPPELGSPQSGLPRP</sequence>
<evidence type="ECO:0000313" key="16">
    <source>
        <dbReference type="Proteomes" id="UP001489004"/>
    </source>
</evidence>
<reference evidence="15 16" key="1">
    <citation type="journal article" date="2024" name="Nat. Commun.">
        <title>Phylogenomics reveals the evolutionary origins of lichenization in chlorophyte algae.</title>
        <authorList>
            <person name="Puginier C."/>
            <person name="Libourel C."/>
            <person name="Otte J."/>
            <person name="Skaloud P."/>
            <person name="Haon M."/>
            <person name="Grisel S."/>
            <person name="Petersen M."/>
            <person name="Berrin J.G."/>
            <person name="Delaux P.M."/>
            <person name="Dal Grande F."/>
            <person name="Keller J."/>
        </authorList>
    </citation>
    <scope>NUCLEOTIDE SEQUENCE [LARGE SCALE GENOMIC DNA]</scope>
    <source>
        <strain evidence="15 16">SAG 2043</strain>
    </source>
</reference>
<evidence type="ECO:0000256" key="3">
    <source>
        <dbReference type="ARBA" id="ARBA00022692"/>
    </source>
</evidence>
<keyword evidence="8 11" id="KW-0739">Sodium transport</keyword>
<evidence type="ECO:0000256" key="12">
    <source>
        <dbReference type="SAM" id="MobiDB-lite"/>
    </source>
</evidence>
<evidence type="ECO:0000256" key="8">
    <source>
        <dbReference type="ARBA" id="ARBA00023201"/>
    </source>
</evidence>
<feature type="transmembrane region" description="Helical" evidence="13">
    <location>
        <begin position="64"/>
        <end position="85"/>
    </location>
</feature>
<evidence type="ECO:0000256" key="5">
    <source>
        <dbReference type="ARBA" id="ARBA00023053"/>
    </source>
</evidence>
<dbReference type="PANTHER" id="PTHR10110:SF187">
    <property type="entry name" value="SODIUM_HYDROGEN EXCHANGER"/>
    <property type="match status" value="1"/>
</dbReference>
<keyword evidence="6 11" id="KW-0406">Ion transport</keyword>
<feature type="transmembrane region" description="Helical" evidence="13">
    <location>
        <begin position="40"/>
        <end position="58"/>
    </location>
</feature>
<evidence type="ECO:0000256" key="2">
    <source>
        <dbReference type="ARBA" id="ARBA00022448"/>
    </source>
</evidence>
<feature type="domain" description="Cation/H+ exchanger transmembrane" evidence="14">
    <location>
        <begin position="19"/>
        <end position="432"/>
    </location>
</feature>
<dbReference type="GO" id="GO:0015386">
    <property type="term" value="F:potassium:proton antiporter activity"/>
    <property type="evidence" value="ECO:0007669"/>
    <property type="project" value="TreeGrafter"/>
</dbReference>
<keyword evidence="11" id="KW-0050">Antiport</keyword>
<feature type="region of interest" description="Disordered" evidence="12">
    <location>
        <begin position="500"/>
        <end position="567"/>
    </location>
</feature>
<evidence type="ECO:0000259" key="14">
    <source>
        <dbReference type="Pfam" id="PF00999"/>
    </source>
</evidence>
<name>A0AAW1PL60_9CHLO</name>
<feature type="transmembrane region" description="Helical" evidence="13">
    <location>
        <begin position="412"/>
        <end position="432"/>
    </location>
</feature>
<dbReference type="EMBL" id="JALJOR010000011">
    <property type="protein sequence ID" value="KAK9809257.1"/>
    <property type="molecule type" value="Genomic_DNA"/>
</dbReference>
<dbReference type="NCBIfam" id="TIGR00840">
    <property type="entry name" value="b_cpa1"/>
    <property type="match status" value="1"/>
</dbReference>
<keyword evidence="4 13" id="KW-1133">Transmembrane helix</keyword>
<evidence type="ECO:0000256" key="6">
    <source>
        <dbReference type="ARBA" id="ARBA00023065"/>
    </source>
</evidence>
<evidence type="ECO:0000256" key="13">
    <source>
        <dbReference type="SAM" id="Phobius"/>
    </source>
</evidence>
<evidence type="ECO:0000256" key="10">
    <source>
        <dbReference type="ARBA" id="ARBA00047912"/>
    </source>
</evidence>
<gene>
    <name evidence="15" type="ORF">WJX72_012251</name>
</gene>
<feature type="transmembrane region" description="Helical" evidence="13">
    <location>
        <begin position="273"/>
        <end position="294"/>
    </location>
</feature>
<proteinExistence type="inferred from homology"/>
<evidence type="ECO:0000313" key="15">
    <source>
        <dbReference type="EMBL" id="KAK9809257.1"/>
    </source>
</evidence>
<dbReference type="Pfam" id="PF00999">
    <property type="entry name" value="Na_H_Exchanger"/>
    <property type="match status" value="1"/>
</dbReference>
<feature type="compositionally biased region" description="Basic and acidic residues" evidence="12">
    <location>
        <begin position="500"/>
        <end position="509"/>
    </location>
</feature>
<dbReference type="Gene3D" id="6.10.140.1330">
    <property type="match status" value="1"/>
</dbReference>
<feature type="transmembrane region" description="Helical" evidence="13">
    <location>
        <begin position="12"/>
        <end position="28"/>
    </location>
</feature>
<dbReference type="GO" id="GO:0005886">
    <property type="term" value="C:plasma membrane"/>
    <property type="evidence" value="ECO:0007669"/>
    <property type="project" value="TreeGrafter"/>
</dbReference>
<dbReference type="InterPro" id="IPR006153">
    <property type="entry name" value="Cation/H_exchanger_TM"/>
</dbReference>
<feature type="transmembrane region" description="Helical" evidence="13">
    <location>
        <begin position="337"/>
        <end position="362"/>
    </location>
</feature>
<keyword evidence="16" id="KW-1185">Reference proteome</keyword>
<comment type="catalytic activity">
    <reaction evidence="9">
        <text>Na(+)(in) + H(+)(out) = Na(+)(out) + H(+)(in)</text>
        <dbReference type="Rhea" id="RHEA:29419"/>
        <dbReference type="ChEBI" id="CHEBI:15378"/>
        <dbReference type="ChEBI" id="CHEBI:29101"/>
    </reaction>
</comment>
<dbReference type="InterPro" id="IPR004709">
    <property type="entry name" value="NaH_exchanger"/>
</dbReference>
<dbReference type="PANTHER" id="PTHR10110">
    <property type="entry name" value="SODIUM/HYDROGEN EXCHANGER"/>
    <property type="match status" value="1"/>
</dbReference>
<protein>
    <recommendedName>
        <fullName evidence="11">Sodium/hydrogen exchanger</fullName>
    </recommendedName>
</protein>
<dbReference type="GO" id="GO:0098719">
    <property type="term" value="P:sodium ion import across plasma membrane"/>
    <property type="evidence" value="ECO:0007669"/>
    <property type="project" value="TreeGrafter"/>
</dbReference>
<keyword evidence="2 11" id="KW-0813">Transport</keyword>
<keyword evidence="3 11" id="KW-0812">Transmembrane</keyword>
<comment type="caution">
    <text evidence="15">The sequence shown here is derived from an EMBL/GenBank/DDBJ whole genome shotgun (WGS) entry which is preliminary data.</text>
</comment>
<feature type="transmembrane region" description="Helical" evidence="13">
    <location>
        <begin position="205"/>
        <end position="230"/>
    </location>
</feature>
<dbReference type="GO" id="GO:0051453">
    <property type="term" value="P:regulation of intracellular pH"/>
    <property type="evidence" value="ECO:0007669"/>
    <property type="project" value="TreeGrafter"/>
</dbReference>
<feature type="transmembrane region" description="Helical" evidence="13">
    <location>
        <begin position="306"/>
        <end position="325"/>
    </location>
</feature>
<feature type="transmembrane region" description="Helical" evidence="13">
    <location>
        <begin position="97"/>
        <end position="119"/>
    </location>
</feature>
<dbReference type="InterPro" id="IPR018422">
    <property type="entry name" value="Cation/H_exchanger_CPA1"/>
</dbReference>